<gene>
    <name evidence="1" type="ORF">SMRZ_LOCUS10447</name>
</gene>
<evidence type="ECO:0000313" key="1">
    <source>
        <dbReference type="EMBL" id="VDO90400.1"/>
    </source>
</evidence>
<dbReference type="AlphaFoldDB" id="A0A3P7YQJ3"/>
<protein>
    <submittedName>
        <fullName evidence="1">Uncharacterized protein</fullName>
    </submittedName>
</protein>
<dbReference type="Proteomes" id="UP000277204">
    <property type="component" value="Unassembled WGS sequence"/>
</dbReference>
<proteinExistence type="predicted"/>
<organism evidence="1 2">
    <name type="scientific">Schistosoma margrebowiei</name>
    <dbReference type="NCBI Taxonomy" id="48269"/>
    <lineage>
        <taxon>Eukaryota</taxon>
        <taxon>Metazoa</taxon>
        <taxon>Spiralia</taxon>
        <taxon>Lophotrochozoa</taxon>
        <taxon>Platyhelminthes</taxon>
        <taxon>Trematoda</taxon>
        <taxon>Digenea</taxon>
        <taxon>Strigeidida</taxon>
        <taxon>Schistosomatoidea</taxon>
        <taxon>Schistosomatidae</taxon>
        <taxon>Schistosoma</taxon>
    </lineage>
</organism>
<keyword evidence="2" id="KW-1185">Reference proteome</keyword>
<name>A0A3P7YQJ3_9TREM</name>
<dbReference type="EMBL" id="UZAI01005405">
    <property type="protein sequence ID" value="VDO90400.1"/>
    <property type="molecule type" value="Genomic_DNA"/>
</dbReference>
<sequence length="70" mass="8718">MVQRDPATYRKYVGLQHQHHHKQRNDHLISCRLRLLHHHLHGKGNHLRTMRSKFHRWRNPKPRDNYHCCE</sequence>
<reference evidence="1 2" key="1">
    <citation type="submission" date="2018-11" db="EMBL/GenBank/DDBJ databases">
        <authorList>
            <consortium name="Pathogen Informatics"/>
        </authorList>
    </citation>
    <scope>NUCLEOTIDE SEQUENCE [LARGE SCALE GENOMIC DNA]</scope>
    <source>
        <strain evidence="1 2">Zambia</strain>
    </source>
</reference>
<accession>A0A3P7YQJ3</accession>
<evidence type="ECO:0000313" key="2">
    <source>
        <dbReference type="Proteomes" id="UP000277204"/>
    </source>
</evidence>